<organism evidence="3 4">
    <name type="scientific">Stenotrophomonas maltophilia</name>
    <name type="common">Pseudomonas maltophilia</name>
    <name type="synonym">Xanthomonas maltophilia</name>
    <dbReference type="NCBI Taxonomy" id="40324"/>
    <lineage>
        <taxon>Bacteria</taxon>
        <taxon>Pseudomonadati</taxon>
        <taxon>Pseudomonadota</taxon>
        <taxon>Gammaproteobacteria</taxon>
        <taxon>Lysobacterales</taxon>
        <taxon>Lysobacteraceae</taxon>
        <taxon>Stenotrophomonas</taxon>
        <taxon>Stenotrophomonas maltophilia group</taxon>
    </lineage>
</organism>
<feature type="signal peptide" evidence="1">
    <location>
        <begin position="1"/>
        <end position="33"/>
    </location>
</feature>
<comment type="caution">
    <text evidence="3">The sequence shown here is derived from an EMBL/GenBank/DDBJ whole genome shotgun (WGS) entry which is preliminary data.</text>
</comment>
<dbReference type="Pfam" id="PF00144">
    <property type="entry name" value="Beta-lactamase"/>
    <property type="match status" value="1"/>
</dbReference>
<proteinExistence type="predicted"/>
<dbReference type="InterPro" id="IPR050789">
    <property type="entry name" value="Diverse_Enzym_Activities"/>
</dbReference>
<protein>
    <submittedName>
        <fullName evidence="3">6-aminohexanoate-dimer hydrolase</fullName>
    </submittedName>
</protein>
<dbReference type="PANTHER" id="PTHR43283">
    <property type="entry name" value="BETA-LACTAMASE-RELATED"/>
    <property type="match status" value="1"/>
</dbReference>
<keyword evidence="1" id="KW-0732">Signal</keyword>
<evidence type="ECO:0000313" key="3">
    <source>
        <dbReference type="EMBL" id="KAF1017091.1"/>
    </source>
</evidence>
<accession>A0A7V8FJB2</accession>
<gene>
    <name evidence="3" type="primary">nylB</name>
    <name evidence="3" type="ORF">GAK31_00350</name>
</gene>
<sequence length="489" mass="51271">MPQGLSTGDHPKHRSLSHCGVLLLALACAPAQAAAPRITSADDLGTAVAAQIACAGIFVAGRAEADVLRDDVHALAPFSRAVSLAVDRKAGTVTATAPGTTARTALYRPVLGCTLTTGQTPLATLAAQGKRLAPLKAPASRPWPQGDQPIAATQGAVEARLDRSALDAAVRAAFDEQNHDGYPDTRAIVVVQGGAIVAERYAPGFGKDTRLLGWSATKSLMGSLVGLLVDDGVLQLDAPAPVPEWQGKDDPRRAITLRQLLTMSSGLAFVESYQPGNDSIRMLFEAPDMAALAAAQPLQYPPGTHWSYSSGTTNILSRIVFNATGGTTEGVTRFAQTRLFAPAGMASALIEPDESGVPVGSSYGYATARDWARYGLLHLNHGKAGNKQVLSPAWLAFALTPTAASSRPSYGAQLWLNRPAEAEEGRKVLQDLPADTYMAMGHNHQIVAVIPSQDAVIVRLGWTPEGAKFDWNRHLARIAAALAPAAAAP</sequence>
<reference evidence="4" key="1">
    <citation type="journal article" date="2020" name="MBio">
        <title>Horizontal gene transfer to a defensive symbiont with a reduced genome amongst a multipartite beetle microbiome.</title>
        <authorList>
            <person name="Waterworth S.C."/>
            <person name="Florez L.V."/>
            <person name="Rees E.R."/>
            <person name="Hertweck C."/>
            <person name="Kaltenpoth M."/>
            <person name="Kwan J.C."/>
        </authorList>
    </citation>
    <scope>NUCLEOTIDE SEQUENCE [LARGE SCALE GENOMIC DNA]</scope>
</reference>
<name>A0A7V8FJB2_STEMA</name>
<evidence type="ECO:0000259" key="2">
    <source>
        <dbReference type="Pfam" id="PF00144"/>
    </source>
</evidence>
<dbReference type="GO" id="GO:0016787">
    <property type="term" value="F:hydrolase activity"/>
    <property type="evidence" value="ECO:0007669"/>
    <property type="project" value="UniProtKB-KW"/>
</dbReference>
<feature type="chain" id="PRO_5031170585" evidence="1">
    <location>
        <begin position="34"/>
        <end position="489"/>
    </location>
</feature>
<dbReference type="InterPro" id="IPR001466">
    <property type="entry name" value="Beta-lactam-related"/>
</dbReference>
<keyword evidence="3" id="KW-0378">Hydrolase</keyword>
<dbReference type="Proteomes" id="UP000487117">
    <property type="component" value="Unassembled WGS sequence"/>
</dbReference>
<dbReference type="AlphaFoldDB" id="A0A7V8FJB2"/>
<evidence type="ECO:0000256" key="1">
    <source>
        <dbReference type="SAM" id="SignalP"/>
    </source>
</evidence>
<evidence type="ECO:0000313" key="4">
    <source>
        <dbReference type="Proteomes" id="UP000487117"/>
    </source>
</evidence>
<dbReference type="Gene3D" id="3.40.710.10">
    <property type="entry name" value="DD-peptidase/beta-lactamase superfamily"/>
    <property type="match status" value="1"/>
</dbReference>
<dbReference type="SUPFAM" id="SSF56601">
    <property type="entry name" value="beta-lactamase/transpeptidase-like"/>
    <property type="match status" value="1"/>
</dbReference>
<dbReference type="EMBL" id="WNDS01000001">
    <property type="protein sequence ID" value="KAF1017091.1"/>
    <property type="molecule type" value="Genomic_DNA"/>
</dbReference>
<feature type="domain" description="Beta-lactamase-related" evidence="2">
    <location>
        <begin position="187"/>
        <end position="460"/>
    </location>
</feature>
<dbReference type="InterPro" id="IPR012338">
    <property type="entry name" value="Beta-lactam/transpept-like"/>
</dbReference>
<dbReference type="PANTHER" id="PTHR43283:SF7">
    <property type="entry name" value="BETA-LACTAMASE-RELATED DOMAIN-CONTAINING PROTEIN"/>
    <property type="match status" value="1"/>
</dbReference>